<protein>
    <submittedName>
        <fullName evidence="1">Uncharacterized protein</fullName>
    </submittedName>
</protein>
<proteinExistence type="predicted"/>
<gene>
    <name evidence="2" type="ORF">PILCRDRAFT_825714</name>
    <name evidence="1" type="ORF">PILCRDRAFT_829227</name>
</gene>
<reference evidence="3" key="2">
    <citation type="submission" date="2015-01" db="EMBL/GenBank/DDBJ databases">
        <title>Evolutionary Origins and Diversification of the Mycorrhizal Mutualists.</title>
        <authorList>
            <consortium name="DOE Joint Genome Institute"/>
            <consortium name="Mycorrhizal Genomics Consortium"/>
            <person name="Kohler A."/>
            <person name="Kuo A."/>
            <person name="Nagy L.G."/>
            <person name="Floudas D."/>
            <person name="Copeland A."/>
            <person name="Barry K.W."/>
            <person name="Cichocki N."/>
            <person name="Veneault-Fourrey C."/>
            <person name="LaButti K."/>
            <person name="Lindquist E.A."/>
            <person name="Lipzen A."/>
            <person name="Lundell T."/>
            <person name="Morin E."/>
            <person name="Murat C."/>
            <person name="Riley R."/>
            <person name="Ohm R."/>
            <person name="Sun H."/>
            <person name="Tunlid A."/>
            <person name="Henrissat B."/>
            <person name="Grigoriev I.V."/>
            <person name="Hibbett D.S."/>
            <person name="Martin F."/>
        </authorList>
    </citation>
    <scope>NUCLEOTIDE SEQUENCE [LARGE SCALE GENOMIC DNA]</scope>
    <source>
        <strain evidence="3">F 1598</strain>
    </source>
</reference>
<dbReference type="EMBL" id="KN833029">
    <property type="protein sequence ID" value="KIM76957.1"/>
    <property type="molecule type" value="Genomic_DNA"/>
</dbReference>
<evidence type="ECO:0000313" key="3">
    <source>
        <dbReference type="Proteomes" id="UP000054166"/>
    </source>
</evidence>
<dbReference type="HOGENOM" id="CLU_078038_0_0_1"/>
<keyword evidence="3" id="KW-1185">Reference proteome</keyword>
<evidence type="ECO:0000313" key="1">
    <source>
        <dbReference type="EMBL" id="KIM73354.1"/>
    </source>
</evidence>
<dbReference type="OrthoDB" id="3258141at2759"/>
<dbReference type="STRING" id="765440.A0A0C3EZJ4"/>
<sequence length="255" mass="28912">MANLIRLAKSGNEWSTNELMAYNIAIVERDQNTFFDGPLPAYTGPTGFVQHEDRVQGLDPSSLALIKRLDLAMKVMDGEESAVDDFAAELLRVLGYETERTVIRTRKNIRLSMCGQQMYAKTDVCILDVDSELLLLVQEDKSHISPADPEPQLIAEAIAAFQENNRNRVNNLFVDPLRSQVFPGITMVGTFPRFYKITVTTDLDMCVRGGTYPAVQTIVDRHTPRVPRRRSDGMRPLDNRILVLRCYEGFRQFVL</sequence>
<reference evidence="1" key="3">
    <citation type="submission" date="2015-02" db="EMBL/GenBank/DDBJ databases">
        <title>Evolutionary Origins and Diversification of the Mycorrhizal Mutualists.</title>
        <authorList>
            <consortium name="DOE Joint Genome Institute"/>
            <consortium name="Mycorrhizal Genomics Consortium"/>
            <person name="Kohler A."/>
            <person name="Kuo A."/>
            <person name="Nagy L.G."/>
            <person name="Floudas D."/>
            <person name="Copeland A."/>
            <person name="Barry K.W."/>
            <person name="Cichocki N."/>
            <person name="Veneault-Fourrey C."/>
            <person name="LaButti K."/>
            <person name="Lindquist E.A."/>
            <person name="Lipzen A."/>
            <person name="Lundell T."/>
            <person name="Morin E."/>
            <person name="Murat C."/>
            <person name="Riley R."/>
            <person name="Ohm R."/>
            <person name="Sun H."/>
            <person name="Tunlid A."/>
            <person name="Henrissat B."/>
            <person name="Grigoriev I.V."/>
            <person name="Hibbett D.S."/>
            <person name="Martin F."/>
        </authorList>
    </citation>
    <scope>NUCLEOTIDE SEQUENCE</scope>
    <source>
        <strain evidence="1 3">F 1598</strain>
    </source>
</reference>
<dbReference type="Proteomes" id="UP000054166">
    <property type="component" value="Unassembled WGS sequence"/>
</dbReference>
<dbReference type="AlphaFoldDB" id="A0A0C3EZJ4"/>
<dbReference type="EMBL" id="KN833085">
    <property type="protein sequence ID" value="KIM73354.1"/>
    <property type="molecule type" value="Genomic_DNA"/>
</dbReference>
<organism evidence="1 3">
    <name type="scientific">Piloderma croceum (strain F 1598)</name>
    <dbReference type="NCBI Taxonomy" id="765440"/>
    <lineage>
        <taxon>Eukaryota</taxon>
        <taxon>Fungi</taxon>
        <taxon>Dikarya</taxon>
        <taxon>Basidiomycota</taxon>
        <taxon>Agaricomycotina</taxon>
        <taxon>Agaricomycetes</taxon>
        <taxon>Agaricomycetidae</taxon>
        <taxon>Atheliales</taxon>
        <taxon>Atheliaceae</taxon>
        <taxon>Piloderma</taxon>
    </lineage>
</organism>
<evidence type="ECO:0000313" key="2">
    <source>
        <dbReference type="EMBL" id="KIM76957.1"/>
    </source>
</evidence>
<reference evidence="1 3" key="1">
    <citation type="submission" date="2014-04" db="EMBL/GenBank/DDBJ databases">
        <authorList>
            <consortium name="DOE Joint Genome Institute"/>
            <person name="Kuo A."/>
            <person name="Tarkka M."/>
            <person name="Buscot F."/>
            <person name="Kohler A."/>
            <person name="Nagy L.G."/>
            <person name="Floudas D."/>
            <person name="Copeland A."/>
            <person name="Barry K.W."/>
            <person name="Cichocki N."/>
            <person name="Veneault-Fourrey C."/>
            <person name="LaButti K."/>
            <person name="Lindquist E.A."/>
            <person name="Lipzen A."/>
            <person name="Lundell T."/>
            <person name="Morin E."/>
            <person name="Murat C."/>
            <person name="Sun H."/>
            <person name="Tunlid A."/>
            <person name="Henrissat B."/>
            <person name="Grigoriev I.V."/>
            <person name="Hibbett D.S."/>
            <person name="Martin F."/>
            <person name="Nordberg H.P."/>
            <person name="Cantor M.N."/>
            <person name="Hua S.X."/>
        </authorList>
    </citation>
    <scope>NUCLEOTIDE SEQUENCE [LARGE SCALE GENOMIC DNA]</scope>
    <source>
        <strain evidence="1 3">F 1598</strain>
    </source>
</reference>
<name>A0A0C3EZJ4_PILCF</name>
<accession>A0A0C3EZJ4</accession>